<evidence type="ECO:0000256" key="4">
    <source>
        <dbReference type="ARBA" id="ARBA00010218"/>
    </source>
</evidence>
<organism evidence="12 13">
    <name type="scientific">Clunio marinus</name>
    <dbReference type="NCBI Taxonomy" id="568069"/>
    <lineage>
        <taxon>Eukaryota</taxon>
        <taxon>Metazoa</taxon>
        <taxon>Ecdysozoa</taxon>
        <taxon>Arthropoda</taxon>
        <taxon>Hexapoda</taxon>
        <taxon>Insecta</taxon>
        <taxon>Pterygota</taxon>
        <taxon>Neoptera</taxon>
        <taxon>Endopterygota</taxon>
        <taxon>Diptera</taxon>
        <taxon>Nematocera</taxon>
        <taxon>Chironomoidea</taxon>
        <taxon>Chironomidae</taxon>
        <taxon>Clunio</taxon>
    </lineage>
</organism>
<evidence type="ECO:0000256" key="9">
    <source>
        <dbReference type="ARBA" id="ARBA00023242"/>
    </source>
</evidence>
<dbReference type="InterPro" id="IPR013883">
    <property type="entry name" value="TF_Iwr1_dom"/>
</dbReference>
<gene>
    <name evidence="12" type="ORF">CLUMA_CG014391</name>
</gene>
<comment type="function">
    <text evidence="1">Directs RNA polymerase II nuclear import.</text>
</comment>
<feature type="compositionally biased region" description="Acidic residues" evidence="10">
    <location>
        <begin position="202"/>
        <end position="216"/>
    </location>
</feature>
<evidence type="ECO:0000313" key="13">
    <source>
        <dbReference type="Proteomes" id="UP000183832"/>
    </source>
</evidence>
<keyword evidence="6" id="KW-0813">Transport</keyword>
<evidence type="ECO:0000313" key="12">
    <source>
        <dbReference type="EMBL" id="CRL01301.1"/>
    </source>
</evidence>
<evidence type="ECO:0000256" key="5">
    <source>
        <dbReference type="ARBA" id="ARBA00017036"/>
    </source>
</evidence>
<dbReference type="PANTHER" id="PTHR31196">
    <property type="entry name" value="RNA POLYMERASE II NUCLEAR LOCALIZATION PROTEIN SLC7A6OS-RELATED"/>
    <property type="match status" value="1"/>
</dbReference>
<keyword evidence="7" id="KW-0963">Cytoplasm</keyword>
<accession>A0A1J1IM33</accession>
<protein>
    <recommendedName>
        <fullName evidence="5">Probable RNA polymerase II nuclear localization protein SLC7A6OS</fullName>
    </recommendedName>
</protein>
<evidence type="ECO:0000259" key="11">
    <source>
        <dbReference type="Pfam" id="PF08574"/>
    </source>
</evidence>
<feature type="region of interest" description="Disordered" evidence="10">
    <location>
        <begin position="197"/>
        <end position="233"/>
    </location>
</feature>
<dbReference type="PANTHER" id="PTHR31196:SF2">
    <property type="entry name" value="RNA POLYMERASE II NUCLEAR LOCALIZATION PROTEIN SLC7A6OS-RELATED"/>
    <property type="match status" value="1"/>
</dbReference>
<evidence type="ECO:0000256" key="1">
    <source>
        <dbReference type="ARBA" id="ARBA00003202"/>
    </source>
</evidence>
<evidence type="ECO:0000256" key="8">
    <source>
        <dbReference type="ARBA" id="ARBA00022927"/>
    </source>
</evidence>
<dbReference type="STRING" id="568069.A0A1J1IM33"/>
<feature type="region of interest" description="Disordered" evidence="10">
    <location>
        <begin position="297"/>
        <end position="323"/>
    </location>
</feature>
<dbReference type="AlphaFoldDB" id="A0A1J1IM33"/>
<dbReference type="GO" id="GO:0032502">
    <property type="term" value="P:developmental process"/>
    <property type="evidence" value="ECO:0007669"/>
    <property type="project" value="TreeGrafter"/>
</dbReference>
<dbReference type="Proteomes" id="UP000183832">
    <property type="component" value="Unassembled WGS sequence"/>
</dbReference>
<feature type="domain" description="Transcription factor Iwr1" evidence="11">
    <location>
        <begin position="157"/>
        <end position="227"/>
    </location>
</feature>
<dbReference type="GO" id="GO:0005737">
    <property type="term" value="C:cytoplasm"/>
    <property type="evidence" value="ECO:0007669"/>
    <property type="project" value="UniProtKB-SubCell"/>
</dbReference>
<keyword evidence="13" id="KW-1185">Reference proteome</keyword>
<keyword evidence="9" id="KW-0539">Nucleus</keyword>
<dbReference type="GO" id="GO:0005634">
    <property type="term" value="C:nucleus"/>
    <property type="evidence" value="ECO:0007669"/>
    <property type="project" value="UniProtKB-SubCell"/>
</dbReference>
<dbReference type="EMBL" id="CVRI01000055">
    <property type="protein sequence ID" value="CRL01301.1"/>
    <property type="molecule type" value="Genomic_DNA"/>
</dbReference>
<comment type="similarity">
    <text evidence="4">Belongs to the IWR1/SLC7A6OS family.</text>
</comment>
<proteinExistence type="inferred from homology"/>
<dbReference type="GO" id="GO:0015031">
    <property type="term" value="P:protein transport"/>
    <property type="evidence" value="ECO:0007669"/>
    <property type="project" value="UniProtKB-KW"/>
</dbReference>
<reference evidence="12 13" key="1">
    <citation type="submission" date="2015-04" db="EMBL/GenBank/DDBJ databases">
        <authorList>
            <person name="Syromyatnikov M.Y."/>
            <person name="Popov V.N."/>
        </authorList>
    </citation>
    <scope>NUCLEOTIDE SEQUENCE [LARGE SCALE GENOMIC DNA]</scope>
</reference>
<feature type="compositionally biased region" description="Basic and acidic residues" evidence="10">
    <location>
        <begin position="311"/>
        <end position="323"/>
    </location>
</feature>
<comment type="subcellular location">
    <subcellularLocation>
        <location evidence="3">Cytoplasm</location>
    </subcellularLocation>
    <subcellularLocation>
        <location evidence="2">Nucleus</location>
    </subcellularLocation>
</comment>
<evidence type="ECO:0000256" key="7">
    <source>
        <dbReference type="ARBA" id="ARBA00022490"/>
    </source>
</evidence>
<evidence type="ECO:0000256" key="3">
    <source>
        <dbReference type="ARBA" id="ARBA00004496"/>
    </source>
</evidence>
<evidence type="ECO:0000256" key="10">
    <source>
        <dbReference type="SAM" id="MobiDB-lite"/>
    </source>
</evidence>
<dbReference type="InterPro" id="IPR040218">
    <property type="entry name" value="SLC7A6OS"/>
</dbReference>
<evidence type="ECO:0000256" key="2">
    <source>
        <dbReference type="ARBA" id="ARBA00004123"/>
    </source>
</evidence>
<sequence>MSAIIRMKRHISDNPHEAFVLNCKKRKTDNKENSLLEVETTTVLKFAGTVNQDTNLTEHIAKLSKEDAKDIVKKKREVPNVKTRIDENREKSQQNRFKIVNYTRALNESTEESTDKNLTIVDVEKDVVSNNTQNTSSITSDPGQSTSSFNETAEEPYVYDIYVAVSPTSPLQHPDSLDLNDLSILEYNDYLYSHPRLVNSSSEDENENEDEDSNDEDNWRNDYPDEELSDNGSIGEREMRKAMNNINVGFDLSSDEEDENGFVYSVDSEAFSFEDDLDYCDVNRYGEAYARYKKRVLKDIENGSDSSDTTENSHMEDDSFHSD</sequence>
<evidence type="ECO:0000256" key="6">
    <source>
        <dbReference type="ARBA" id="ARBA00022448"/>
    </source>
</evidence>
<dbReference type="Pfam" id="PF08574">
    <property type="entry name" value="Iwr1"/>
    <property type="match status" value="1"/>
</dbReference>
<dbReference type="OrthoDB" id="6255506at2759"/>
<name>A0A1J1IM33_9DIPT</name>
<keyword evidence="8" id="KW-0653">Protein transport</keyword>